<dbReference type="KEGG" id="psuu:Psuf_035690"/>
<feature type="transmembrane region" description="Helical" evidence="2">
    <location>
        <begin position="7"/>
        <end position="31"/>
    </location>
</feature>
<evidence type="ECO:0000256" key="1">
    <source>
        <dbReference type="SAM" id="MobiDB-lite"/>
    </source>
</evidence>
<feature type="compositionally biased region" description="Polar residues" evidence="1">
    <location>
        <begin position="36"/>
        <end position="45"/>
    </location>
</feature>
<keyword evidence="2" id="KW-0812">Transmembrane</keyword>
<reference evidence="4 5" key="2">
    <citation type="submission" date="2020-03" db="EMBL/GenBank/DDBJ databases">
        <authorList>
            <person name="Ichikawa N."/>
            <person name="Kimura A."/>
            <person name="Kitahashi Y."/>
            <person name="Uohara A."/>
        </authorList>
    </citation>
    <scope>NUCLEOTIDE SEQUENCE [LARGE SCALE GENOMIC DNA]</scope>
    <source>
        <strain evidence="4 5">NBRC 105367</strain>
    </source>
</reference>
<evidence type="ECO:0000313" key="5">
    <source>
        <dbReference type="Proteomes" id="UP000503011"/>
    </source>
</evidence>
<keyword evidence="5" id="KW-1185">Reference proteome</keyword>
<accession>A0A6F8YJJ6</accession>
<feature type="compositionally biased region" description="Pro residues" evidence="1">
    <location>
        <begin position="60"/>
        <end position="70"/>
    </location>
</feature>
<reference evidence="4 5" key="1">
    <citation type="submission" date="2020-03" db="EMBL/GenBank/DDBJ databases">
        <title>Whole genome shotgun sequence of Phytohabitans suffuscus NBRC 105367.</title>
        <authorList>
            <person name="Komaki H."/>
            <person name="Tamura T."/>
        </authorList>
    </citation>
    <scope>NUCLEOTIDE SEQUENCE [LARGE SCALE GENOMIC DNA]</scope>
    <source>
        <strain evidence="4 5">NBRC 105367</strain>
    </source>
</reference>
<dbReference type="InterPro" id="IPR022603">
    <property type="entry name" value="DUF3152"/>
</dbReference>
<evidence type="ECO:0000259" key="3">
    <source>
        <dbReference type="Pfam" id="PF11350"/>
    </source>
</evidence>
<evidence type="ECO:0000256" key="2">
    <source>
        <dbReference type="SAM" id="Phobius"/>
    </source>
</evidence>
<protein>
    <recommendedName>
        <fullName evidence="3">DUF3152 domain-containing protein</fullName>
    </recommendedName>
</protein>
<keyword evidence="2" id="KW-0472">Membrane</keyword>
<name>A0A6F8YJJ6_9ACTN</name>
<feature type="region of interest" description="Disordered" evidence="1">
    <location>
        <begin position="35"/>
        <end position="84"/>
    </location>
</feature>
<gene>
    <name evidence="4" type="ORF">Psuf_035690</name>
</gene>
<dbReference type="RefSeq" id="WP_197945925.1">
    <property type="nucleotide sequence ID" value="NZ_AP022871.1"/>
</dbReference>
<dbReference type="EMBL" id="AP022871">
    <property type="protein sequence ID" value="BCB86256.1"/>
    <property type="molecule type" value="Genomic_DNA"/>
</dbReference>
<dbReference type="Pfam" id="PF11350">
    <property type="entry name" value="DUF3152"/>
    <property type="match status" value="1"/>
</dbReference>
<dbReference type="Proteomes" id="UP000503011">
    <property type="component" value="Chromosome"/>
</dbReference>
<dbReference type="AlphaFoldDB" id="A0A6F8YJJ6"/>
<organism evidence="4 5">
    <name type="scientific">Phytohabitans suffuscus</name>
    <dbReference type="NCBI Taxonomy" id="624315"/>
    <lineage>
        <taxon>Bacteria</taxon>
        <taxon>Bacillati</taxon>
        <taxon>Actinomycetota</taxon>
        <taxon>Actinomycetes</taxon>
        <taxon>Micromonosporales</taxon>
        <taxon>Micromonosporaceae</taxon>
    </lineage>
</organism>
<evidence type="ECO:0000313" key="4">
    <source>
        <dbReference type="EMBL" id="BCB86256.1"/>
    </source>
</evidence>
<dbReference type="SUPFAM" id="SSF55486">
    <property type="entry name" value="Metalloproteases ('zincins'), catalytic domain"/>
    <property type="match status" value="1"/>
</dbReference>
<keyword evidence="2" id="KW-1133">Transmembrane helix</keyword>
<feature type="domain" description="DUF3152" evidence="3">
    <location>
        <begin position="69"/>
        <end position="232"/>
    </location>
</feature>
<sequence length="266" mass="28444">MRRENRALAYVVLSVGAVVGGLMFAAGGFAIREDPSSGTPSIWSEATTPPAPTTVESTQAPPPTTAPPTFPQHGEGTFRRATGSAKRVGTGRVLRYRVEVERGLDQEPAEFAQWVDRILADQRGWTAGGQWAFQRPAGGSVDFIVKLASPDTVDEICGRYGLDTGGEVSCRGQENVVINVKRWVLATPAYQGNVDMYRHLVVNHEVGHFLGHGHVTCPGKGRPAPVMQQQIYGMGGCVPNGWPYPRPAGIDGEPYWGGPAAPAGRA</sequence>
<proteinExistence type="predicted"/>